<evidence type="ECO:0000256" key="1">
    <source>
        <dbReference type="ARBA" id="ARBA00006484"/>
    </source>
</evidence>
<evidence type="ECO:0000313" key="6">
    <source>
        <dbReference type="EMBL" id="HEX69633.1"/>
    </source>
</evidence>
<dbReference type="PRINTS" id="PR00081">
    <property type="entry name" value="GDHRDH"/>
</dbReference>
<dbReference type="PANTHER" id="PTHR43180:SF28">
    <property type="entry name" value="NAD(P)-BINDING ROSSMANN-FOLD SUPERFAMILY PROTEIN"/>
    <property type="match status" value="1"/>
</dbReference>
<reference evidence="6" key="1">
    <citation type="journal article" date="2020" name="mSystems">
        <title>Genome- and Community-Level Interaction Insights into Carbon Utilization and Element Cycling Functions of Hydrothermarchaeota in Hydrothermal Sediment.</title>
        <authorList>
            <person name="Zhou Z."/>
            <person name="Liu Y."/>
            <person name="Xu W."/>
            <person name="Pan J."/>
            <person name="Luo Z.H."/>
            <person name="Li M."/>
        </authorList>
    </citation>
    <scope>NUCLEOTIDE SEQUENCE [LARGE SCALE GENOMIC DNA]</scope>
    <source>
        <strain evidence="6">SpSt-192</strain>
    </source>
</reference>
<evidence type="ECO:0000256" key="3">
    <source>
        <dbReference type="ARBA" id="ARBA00023027"/>
    </source>
</evidence>
<dbReference type="SUPFAM" id="SSF51735">
    <property type="entry name" value="NAD(P)-binding Rossmann-fold domains"/>
    <property type="match status" value="1"/>
</dbReference>
<dbReference type="InterPro" id="IPR036291">
    <property type="entry name" value="NAD(P)-bd_dom_sf"/>
</dbReference>
<name>A0A7C3A9F0_9BACT</name>
<dbReference type="FunFam" id="3.40.50.720:FF:000084">
    <property type="entry name" value="Short-chain dehydrogenase reductase"/>
    <property type="match status" value="1"/>
</dbReference>
<dbReference type="InterPro" id="IPR020904">
    <property type="entry name" value="Sc_DH/Rdtase_CS"/>
</dbReference>
<dbReference type="InterPro" id="IPR002347">
    <property type="entry name" value="SDR_fam"/>
</dbReference>
<gene>
    <name evidence="6" type="ORF">ENP13_00065</name>
</gene>
<dbReference type="PRINTS" id="PR00080">
    <property type="entry name" value="SDRFAMILY"/>
</dbReference>
<accession>A0A7C3A9F0</accession>
<keyword evidence="5" id="KW-0753">Steroid metabolism</keyword>
<dbReference type="PROSITE" id="PS00061">
    <property type="entry name" value="ADH_SHORT"/>
    <property type="match status" value="1"/>
</dbReference>
<evidence type="ECO:0000256" key="5">
    <source>
        <dbReference type="ARBA" id="ARBA00023221"/>
    </source>
</evidence>
<dbReference type="Pfam" id="PF13561">
    <property type="entry name" value="adh_short_C2"/>
    <property type="match status" value="1"/>
</dbReference>
<comment type="caution">
    <text evidence="6">The sequence shown here is derived from an EMBL/GenBank/DDBJ whole genome shotgun (WGS) entry which is preliminary data.</text>
</comment>
<organism evidence="6">
    <name type="scientific">Thermorudis sp</name>
    <dbReference type="NCBI Taxonomy" id="1969470"/>
    <lineage>
        <taxon>Bacteria</taxon>
        <taxon>Pseudomonadati</taxon>
        <taxon>Thermomicrobiota</taxon>
        <taxon>Thermomicrobia</taxon>
        <taxon>Thermomicrobia incertae sedis</taxon>
        <taxon>Thermorudis</taxon>
    </lineage>
</organism>
<dbReference type="PANTHER" id="PTHR43180">
    <property type="entry name" value="3-OXOACYL-(ACYL-CARRIER-PROTEIN) REDUCTASE (AFU_ORTHOLOGUE AFUA_6G11210)"/>
    <property type="match status" value="1"/>
</dbReference>
<dbReference type="GO" id="GO:0008202">
    <property type="term" value="P:steroid metabolic process"/>
    <property type="evidence" value="ECO:0007669"/>
    <property type="project" value="UniProtKB-KW"/>
</dbReference>
<keyword evidence="3" id="KW-0520">NAD</keyword>
<proteinExistence type="inferred from homology"/>
<evidence type="ECO:0000256" key="4">
    <source>
        <dbReference type="ARBA" id="ARBA00023098"/>
    </source>
</evidence>
<protein>
    <submittedName>
        <fullName evidence="6">SDR family oxidoreductase</fullName>
    </submittedName>
</protein>
<keyword evidence="4" id="KW-0443">Lipid metabolism</keyword>
<dbReference type="Gene3D" id="3.40.50.720">
    <property type="entry name" value="NAD(P)-binding Rossmann-like Domain"/>
    <property type="match status" value="1"/>
</dbReference>
<dbReference type="EMBL" id="DSID01000006">
    <property type="protein sequence ID" value="HEX69633.1"/>
    <property type="molecule type" value="Genomic_DNA"/>
</dbReference>
<dbReference type="NCBIfam" id="NF005559">
    <property type="entry name" value="PRK07231.1"/>
    <property type="match status" value="1"/>
</dbReference>
<sequence>MTGAGRNRYCARSEGSTPSIRWRSNDVAGRLGGKVALITGAASGIGAASARLFAAEGARLMLVDVNCRALTPLVEDLERSGAQVISSQADVAKPTEVAAAIDATIAKFGHLHVLFANAGISGRGLAPEMPIEEFDRIMEVNVRGAFLCARYAIPHIARAGGGSIIFTASELALVGSPGGAAYCASKAALLGMARALALDHGKQGIRVNCLCPGAVDTPLLWSSAERLGISVDEYRAEIISRMPLGRIGQPEEIARAALFLASDDSSFMTGTALVVDGGWTAR</sequence>
<dbReference type="CDD" id="cd05233">
    <property type="entry name" value="SDR_c"/>
    <property type="match status" value="1"/>
</dbReference>
<evidence type="ECO:0000256" key="2">
    <source>
        <dbReference type="ARBA" id="ARBA00023002"/>
    </source>
</evidence>
<keyword evidence="2" id="KW-0560">Oxidoreductase</keyword>
<comment type="similarity">
    <text evidence="1">Belongs to the short-chain dehydrogenases/reductases (SDR) family.</text>
</comment>
<dbReference type="GO" id="GO:0016491">
    <property type="term" value="F:oxidoreductase activity"/>
    <property type="evidence" value="ECO:0007669"/>
    <property type="project" value="UniProtKB-KW"/>
</dbReference>
<dbReference type="AlphaFoldDB" id="A0A7C3A9F0"/>